<name>A0ABU7IP60_9FLAO</name>
<reference evidence="3 4" key="1">
    <citation type="submission" date="2024-01" db="EMBL/GenBank/DDBJ databases">
        <title>Maribacter spp. originated from different algae showed divergent polysaccharides utilization ability.</title>
        <authorList>
            <person name="Wang H."/>
            <person name="Wu Y."/>
        </authorList>
    </citation>
    <scope>NUCLEOTIDE SEQUENCE [LARGE SCALE GENOMIC DNA]</scope>
    <source>
        <strain evidence="3 4">PR1</strain>
    </source>
</reference>
<sequence>MKKSVFSFLIMFSLLISCSSDKGDEPNIDSSVNIVGTWDATELQIDESTANDDALFAREILAHLTDKDCYIITLQFNADMTASAINSANFIEINATQTGLDIPCPTQSDTETSTYSYEGNVVSFVDANGDTVAVDVTINGDVMTVNAADLQIPEFNESGQLIFQRR</sequence>
<gene>
    <name evidence="3" type="ORF">V1I91_01635</name>
</gene>
<organism evidence="3 4">
    <name type="scientific">Maribacter cobaltidurans</name>
    <dbReference type="NCBI Taxonomy" id="1178778"/>
    <lineage>
        <taxon>Bacteria</taxon>
        <taxon>Pseudomonadati</taxon>
        <taxon>Bacteroidota</taxon>
        <taxon>Flavobacteriia</taxon>
        <taxon>Flavobacteriales</taxon>
        <taxon>Flavobacteriaceae</taxon>
        <taxon>Maribacter</taxon>
    </lineage>
</organism>
<dbReference type="PROSITE" id="PS51257">
    <property type="entry name" value="PROKAR_LIPOPROTEIN"/>
    <property type="match status" value="1"/>
</dbReference>
<dbReference type="InterPro" id="IPR024311">
    <property type="entry name" value="Lipocalin-like"/>
</dbReference>
<keyword evidence="4" id="KW-1185">Reference proteome</keyword>
<evidence type="ECO:0000313" key="3">
    <source>
        <dbReference type="EMBL" id="MEE1974752.1"/>
    </source>
</evidence>
<proteinExistence type="predicted"/>
<comment type="caution">
    <text evidence="3">The sequence shown here is derived from an EMBL/GenBank/DDBJ whole genome shotgun (WGS) entry which is preliminary data.</text>
</comment>
<evidence type="ECO:0000259" key="2">
    <source>
        <dbReference type="Pfam" id="PF13648"/>
    </source>
</evidence>
<keyword evidence="1" id="KW-0732">Signal</keyword>
<feature type="domain" description="Lipocalin-like" evidence="2">
    <location>
        <begin position="34"/>
        <end position="144"/>
    </location>
</feature>
<feature type="chain" id="PRO_5046906102" evidence="1">
    <location>
        <begin position="23"/>
        <end position="166"/>
    </location>
</feature>
<evidence type="ECO:0000256" key="1">
    <source>
        <dbReference type="SAM" id="SignalP"/>
    </source>
</evidence>
<evidence type="ECO:0000313" key="4">
    <source>
        <dbReference type="Proteomes" id="UP001356308"/>
    </source>
</evidence>
<dbReference type="RefSeq" id="WP_272649583.1">
    <property type="nucleotide sequence ID" value="NZ_JAZDDG010000001.1"/>
</dbReference>
<dbReference type="EMBL" id="JAZDDG010000001">
    <property type="protein sequence ID" value="MEE1974752.1"/>
    <property type="molecule type" value="Genomic_DNA"/>
</dbReference>
<dbReference type="Pfam" id="PF13648">
    <property type="entry name" value="Lipocalin_4"/>
    <property type="match status" value="1"/>
</dbReference>
<accession>A0ABU7IP60</accession>
<dbReference type="Proteomes" id="UP001356308">
    <property type="component" value="Unassembled WGS sequence"/>
</dbReference>
<feature type="signal peptide" evidence="1">
    <location>
        <begin position="1"/>
        <end position="22"/>
    </location>
</feature>
<protein>
    <submittedName>
        <fullName evidence="3">Lipocalin family protein</fullName>
    </submittedName>
</protein>